<accession>A0A154V2P7</accession>
<dbReference type="InterPro" id="IPR009078">
    <property type="entry name" value="Ferritin-like_SF"/>
</dbReference>
<dbReference type="EMBL" id="LQXA01000019">
    <property type="protein sequence ID" value="KZC95650.1"/>
    <property type="molecule type" value="Genomic_DNA"/>
</dbReference>
<dbReference type="Gene3D" id="1.10.620.20">
    <property type="entry name" value="Ribonucleotide Reductase, subunit A"/>
    <property type="match status" value="1"/>
</dbReference>
<comment type="caution">
    <text evidence="1">The sequence shown here is derived from an EMBL/GenBank/DDBJ whole genome shotgun (WGS) entry which is preliminary data.</text>
</comment>
<evidence type="ECO:0008006" key="3">
    <source>
        <dbReference type="Google" id="ProtNLM"/>
    </source>
</evidence>
<evidence type="ECO:0000313" key="1">
    <source>
        <dbReference type="EMBL" id="KZC95650.1"/>
    </source>
</evidence>
<dbReference type="SUPFAM" id="SSF47240">
    <property type="entry name" value="Ferritin-like"/>
    <property type="match status" value="1"/>
</dbReference>
<proteinExistence type="predicted"/>
<dbReference type="STRING" id="31965.AWH51_06210"/>
<dbReference type="Proteomes" id="UP000076218">
    <property type="component" value="Unassembled WGS sequence"/>
</dbReference>
<dbReference type="AlphaFoldDB" id="A0A154V2P7"/>
<organism evidence="1 2">
    <name type="scientific">Clavibacter tessellarius</name>
    <dbReference type="NCBI Taxonomy" id="31965"/>
    <lineage>
        <taxon>Bacteria</taxon>
        <taxon>Bacillati</taxon>
        <taxon>Actinomycetota</taxon>
        <taxon>Actinomycetes</taxon>
        <taxon>Micrococcales</taxon>
        <taxon>Microbacteriaceae</taxon>
        <taxon>Clavibacter</taxon>
    </lineage>
</organism>
<dbReference type="Pfam" id="PF11583">
    <property type="entry name" value="AurF"/>
    <property type="match status" value="1"/>
</dbReference>
<dbReference type="RefSeq" id="WP_063070890.1">
    <property type="nucleotide sequence ID" value="NZ_LQXA01000019.1"/>
</dbReference>
<dbReference type="InterPro" id="IPR012348">
    <property type="entry name" value="RNR-like"/>
</dbReference>
<protein>
    <recommendedName>
        <fullName evidence="3">p-aminobenzoate N-oxygenase AurF</fullName>
    </recommendedName>
</protein>
<dbReference type="GO" id="GO:0016491">
    <property type="term" value="F:oxidoreductase activity"/>
    <property type="evidence" value="ECO:0007669"/>
    <property type="project" value="InterPro"/>
</dbReference>
<dbReference type="InterPro" id="IPR025859">
    <property type="entry name" value="AurF/CmlI"/>
</dbReference>
<name>A0A154V2P7_9MICO</name>
<gene>
    <name evidence="1" type="ORF">AWH51_06210</name>
</gene>
<sequence>MRSAPRRLLELDDVFPPSMVPVLAAGGPADSWSPAVRRHIAVQHLYRYLNFTTHLETHVVNPVLLGMFTGSIGLPLTAAARRDALRMYTDEGHHSLVAFDVKLQVEELTGLEDRTIGMPRSTLVRGLHAILDASERHDLVSLFRLMFVIVSETLISTNLRDVASTPGLNGGVADALGDHARDEGRHHAFFATYLKELWGCLDADQRRQVGRQVPAMIDTFFGPEIDDVRDELQRLGVPGSEAAEALDRAYATDVVHADRVAATSLLVRYLADLDVFEDAGTHDAFLASGLAVRRGEAAR</sequence>
<evidence type="ECO:0000313" key="2">
    <source>
        <dbReference type="Proteomes" id="UP000076218"/>
    </source>
</evidence>
<reference evidence="1 2" key="1">
    <citation type="submission" date="2016-01" db="EMBL/GenBank/DDBJ databases">
        <title>Draft genome sequence of Clavibacter michiganensis subsp. tessellarius DOAB 609.</title>
        <authorList>
            <person name="Tambong J.T."/>
        </authorList>
    </citation>
    <scope>NUCLEOTIDE SEQUENCE [LARGE SCALE GENOMIC DNA]</scope>
    <source>
        <strain evidence="1 2">DOAB 609</strain>
    </source>
</reference>